<keyword evidence="7 8" id="KW-0472">Membrane</keyword>
<evidence type="ECO:0000256" key="3">
    <source>
        <dbReference type="ARBA" id="ARBA00022448"/>
    </source>
</evidence>
<keyword evidence="6 8" id="KW-1133">Transmembrane helix</keyword>
<keyword evidence="3" id="KW-0813">Transport</keyword>
<dbReference type="InterPro" id="IPR051449">
    <property type="entry name" value="ABC-2_transporter_component"/>
</dbReference>
<protein>
    <submittedName>
        <fullName evidence="10">ABC transporter permease</fullName>
    </submittedName>
</protein>
<evidence type="ECO:0000256" key="5">
    <source>
        <dbReference type="ARBA" id="ARBA00022692"/>
    </source>
</evidence>
<dbReference type="PROSITE" id="PS51012">
    <property type="entry name" value="ABC_TM2"/>
    <property type="match status" value="1"/>
</dbReference>
<evidence type="ECO:0000256" key="6">
    <source>
        <dbReference type="ARBA" id="ARBA00022989"/>
    </source>
</evidence>
<evidence type="ECO:0000256" key="1">
    <source>
        <dbReference type="ARBA" id="ARBA00004651"/>
    </source>
</evidence>
<name>A0ABW9WP19_9BURK</name>
<comment type="similarity">
    <text evidence="2">Belongs to the ABC-2 integral membrane protein family.</text>
</comment>
<dbReference type="PANTHER" id="PTHR30294">
    <property type="entry name" value="MEMBRANE COMPONENT OF ABC TRANSPORTER YHHJ-RELATED"/>
    <property type="match status" value="1"/>
</dbReference>
<accession>A0ABW9WP19</accession>
<evidence type="ECO:0000256" key="8">
    <source>
        <dbReference type="SAM" id="Phobius"/>
    </source>
</evidence>
<feature type="domain" description="ABC transmembrane type-2" evidence="9">
    <location>
        <begin position="219"/>
        <end position="443"/>
    </location>
</feature>
<evidence type="ECO:0000256" key="7">
    <source>
        <dbReference type="ARBA" id="ARBA00023136"/>
    </source>
</evidence>
<evidence type="ECO:0000313" key="11">
    <source>
        <dbReference type="Proteomes" id="UP000466332"/>
    </source>
</evidence>
<feature type="transmembrane region" description="Helical" evidence="8">
    <location>
        <begin position="21"/>
        <end position="41"/>
    </location>
</feature>
<keyword evidence="5 8" id="KW-0812">Transmembrane</keyword>
<evidence type="ECO:0000256" key="4">
    <source>
        <dbReference type="ARBA" id="ARBA00022475"/>
    </source>
</evidence>
<organism evidence="10 11">
    <name type="scientific">Duganella margarita</name>
    <dbReference type="NCBI Taxonomy" id="2692170"/>
    <lineage>
        <taxon>Bacteria</taxon>
        <taxon>Pseudomonadati</taxon>
        <taxon>Pseudomonadota</taxon>
        <taxon>Betaproteobacteria</taxon>
        <taxon>Burkholderiales</taxon>
        <taxon>Oxalobacteraceae</taxon>
        <taxon>Telluria group</taxon>
        <taxon>Duganella</taxon>
    </lineage>
</organism>
<evidence type="ECO:0000259" key="9">
    <source>
        <dbReference type="PROSITE" id="PS51012"/>
    </source>
</evidence>
<dbReference type="InterPro" id="IPR013525">
    <property type="entry name" value="ABC2_TM"/>
</dbReference>
<evidence type="ECO:0000256" key="2">
    <source>
        <dbReference type="ARBA" id="ARBA00007783"/>
    </source>
</evidence>
<dbReference type="InterPro" id="IPR047817">
    <property type="entry name" value="ABC2_TM_bact-type"/>
</dbReference>
<dbReference type="Proteomes" id="UP000466332">
    <property type="component" value="Unassembled WGS sequence"/>
</dbReference>
<dbReference type="EMBL" id="WWCS01000028">
    <property type="protein sequence ID" value="MYN42952.1"/>
    <property type="molecule type" value="Genomic_DNA"/>
</dbReference>
<keyword evidence="4" id="KW-1003">Cell membrane</keyword>
<sequence>MTALIALVRKDLILYLKDKRALMLHLLMPVVLAAFFGSLFGGNGGGDSTSKIDLGLVVQDQSEQSQKIAAGLKADKVLNVVELSQDEAQAKVRSGKLPVAVVIPAGFGEQASAALFSGRNKPQLPLYYDPSQATVLAMVKGLLTQQVMQVTSASVMSGKNSKATDQYLAELPAVASRSPEQAQLGDFLVSLKKFQDQRAATQAAQTAPVAAGASASAASAAADDAAAPGGMTMPYTTQEEALSSGPKYNGYAHSFAGMGVQFILFMGINLGISILLEQRQGIWSRLLAAPVSLSTIILGRAVAGAIIATGLMVAMFVCAVLIFKVQITSMPGFIGMAICFGLMTAAFGLLIAAFGKTPEAARGIATFATLILVMLGGAWVPSFVFPQWMQTATLVVPTRWAVDGLDAVTWRGLGLDGAAPAMAVQLGFAAVFGALAVWKFLKDQRR</sequence>
<comment type="subcellular location">
    <subcellularLocation>
        <location evidence="1">Cell membrane</location>
        <topology evidence="1">Multi-pass membrane protein</topology>
    </subcellularLocation>
</comment>
<feature type="transmembrane region" description="Helical" evidence="8">
    <location>
        <begin position="255"/>
        <end position="276"/>
    </location>
</feature>
<dbReference type="RefSeq" id="WP_161047831.1">
    <property type="nucleotide sequence ID" value="NZ_WWCS01000028.1"/>
</dbReference>
<feature type="transmembrane region" description="Helical" evidence="8">
    <location>
        <begin position="329"/>
        <end position="352"/>
    </location>
</feature>
<feature type="transmembrane region" description="Helical" evidence="8">
    <location>
        <begin position="364"/>
        <end position="385"/>
    </location>
</feature>
<gene>
    <name evidence="10" type="ORF">GTP55_26770</name>
</gene>
<proteinExistence type="inferred from homology"/>
<keyword evidence="11" id="KW-1185">Reference proteome</keyword>
<dbReference type="Gene3D" id="3.40.1710.10">
    <property type="entry name" value="abc type-2 transporter like domain"/>
    <property type="match status" value="1"/>
</dbReference>
<dbReference type="PANTHER" id="PTHR30294:SF38">
    <property type="entry name" value="TRANSPORT PERMEASE PROTEIN"/>
    <property type="match status" value="1"/>
</dbReference>
<evidence type="ECO:0000313" key="10">
    <source>
        <dbReference type="EMBL" id="MYN42952.1"/>
    </source>
</evidence>
<comment type="caution">
    <text evidence="10">The sequence shown here is derived from an EMBL/GenBank/DDBJ whole genome shotgun (WGS) entry which is preliminary data.</text>
</comment>
<feature type="transmembrane region" description="Helical" evidence="8">
    <location>
        <begin position="418"/>
        <end position="441"/>
    </location>
</feature>
<reference evidence="10 11" key="1">
    <citation type="submission" date="2019-12" db="EMBL/GenBank/DDBJ databases">
        <title>Novel species isolated from a subtropical stream in China.</title>
        <authorList>
            <person name="Lu H."/>
        </authorList>
    </citation>
    <scope>NUCLEOTIDE SEQUENCE [LARGE SCALE GENOMIC DNA]</scope>
    <source>
        <strain evidence="10 11">FT109W</strain>
    </source>
</reference>
<dbReference type="Pfam" id="PF12698">
    <property type="entry name" value="ABC2_membrane_3"/>
    <property type="match status" value="1"/>
</dbReference>
<feature type="transmembrane region" description="Helical" evidence="8">
    <location>
        <begin position="297"/>
        <end position="323"/>
    </location>
</feature>